<comment type="caution">
    <text evidence="1">The sequence shown here is derived from an EMBL/GenBank/DDBJ whole genome shotgun (WGS) entry which is preliminary data.</text>
</comment>
<keyword evidence="2" id="KW-1185">Reference proteome</keyword>
<dbReference type="AlphaFoldDB" id="A0A6I1GDX2"/>
<evidence type="ECO:0000313" key="2">
    <source>
        <dbReference type="Proteomes" id="UP000468413"/>
    </source>
</evidence>
<dbReference type="EMBL" id="WBVS01000006">
    <property type="protein sequence ID" value="KAB7787882.1"/>
    <property type="molecule type" value="Genomic_DNA"/>
</dbReference>
<reference evidence="1 2" key="1">
    <citation type="submission" date="2019-09" db="EMBL/GenBank/DDBJ databases">
        <title>Characterization of the phylogenetic diversity of two novel species belonging to the genus Bifidobacterium: Bifidobacterium cebidarum sp. nov. and Bifidobacterium leontopitheci sp. nov.</title>
        <authorList>
            <person name="Lugli G.A."/>
            <person name="Duranti S."/>
            <person name="Milani C."/>
            <person name="Turroni F."/>
            <person name="Ventura M."/>
        </authorList>
    </citation>
    <scope>NUCLEOTIDE SEQUENCE [LARGE SCALE GENOMIC DNA]</scope>
    <source>
        <strain evidence="1 2">LMG 31469</strain>
    </source>
</reference>
<evidence type="ECO:0000313" key="1">
    <source>
        <dbReference type="EMBL" id="KAB7787882.1"/>
    </source>
</evidence>
<organism evidence="1 2">
    <name type="scientific">Bifidobacterium cebidarum</name>
    <dbReference type="NCBI Taxonomy" id="2650773"/>
    <lineage>
        <taxon>Bacteria</taxon>
        <taxon>Bacillati</taxon>
        <taxon>Actinomycetota</taxon>
        <taxon>Actinomycetes</taxon>
        <taxon>Bifidobacteriales</taxon>
        <taxon>Bifidobacteriaceae</taxon>
        <taxon>Bifidobacterium</taxon>
    </lineage>
</organism>
<gene>
    <name evidence="1" type="ORF">F7D08_1276</name>
</gene>
<proteinExistence type="predicted"/>
<sequence length="116" mass="12711">MMNDRSVEQTRHISITSTTSDGVVRRTEVHITTRQCCSGEGGVECNCQSAQSEAADAREYGQYGQTEDCFDPSTCCDAREQALIAALRAYLRPDVAPECLMAKLKATLDHCCGEDK</sequence>
<accession>A0A6I1GDX2</accession>
<protein>
    <submittedName>
        <fullName evidence="1">Uncharacterized protein</fullName>
    </submittedName>
</protein>
<dbReference type="Proteomes" id="UP000468413">
    <property type="component" value="Unassembled WGS sequence"/>
</dbReference>
<name>A0A6I1GDX2_9BIFI</name>